<dbReference type="EMBL" id="PYWC01000001">
    <property type="protein sequence ID" value="PWW80872.1"/>
    <property type="molecule type" value="Genomic_DNA"/>
</dbReference>
<evidence type="ECO:0000313" key="4">
    <source>
        <dbReference type="Proteomes" id="UP000246991"/>
    </source>
</evidence>
<keyword evidence="4" id="KW-1185">Reference proteome</keyword>
<evidence type="ECO:0000259" key="1">
    <source>
        <dbReference type="Pfam" id="PF00931"/>
    </source>
</evidence>
<evidence type="ECO:0000313" key="3">
    <source>
        <dbReference type="EMBL" id="PWW80872.1"/>
    </source>
</evidence>
<comment type="caution">
    <text evidence="3">The sequence shown here is derived from an EMBL/GenBank/DDBJ whole genome shotgun (WGS) entry which is preliminary data.</text>
</comment>
<dbReference type="SMART" id="SM00028">
    <property type="entry name" value="TPR"/>
    <property type="match status" value="4"/>
</dbReference>
<dbReference type="SUPFAM" id="SSF52540">
    <property type="entry name" value="P-loop containing nucleoside triphosphate hydrolases"/>
    <property type="match status" value="1"/>
</dbReference>
<organism evidence="3 4">
    <name type="scientific">Tuber magnatum</name>
    <name type="common">white Piedmont truffle</name>
    <dbReference type="NCBI Taxonomy" id="42249"/>
    <lineage>
        <taxon>Eukaryota</taxon>
        <taxon>Fungi</taxon>
        <taxon>Dikarya</taxon>
        <taxon>Ascomycota</taxon>
        <taxon>Pezizomycotina</taxon>
        <taxon>Pezizomycetes</taxon>
        <taxon>Pezizales</taxon>
        <taxon>Tuberaceae</taxon>
        <taxon>Tuber</taxon>
    </lineage>
</organism>
<protein>
    <submittedName>
        <fullName evidence="3">TPR-like protein</fullName>
    </submittedName>
</protein>
<feature type="domain" description="DUF7779" evidence="2">
    <location>
        <begin position="341"/>
        <end position="418"/>
    </location>
</feature>
<dbReference type="Gene3D" id="3.40.50.300">
    <property type="entry name" value="P-loop containing nucleotide triphosphate hydrolases"/>
    <property type="match status" value="1"/>
</dbReference>
<dbReference type="InterPro" id="IPR002182">
    <property type="entry name" value="NB-ARC"/>
</dbReference>
<dbReference type="Pfam" id="PF25000">
    <property type="entry name" value="DUF7779"/>
    <property type="match status" value="1"/>
</dbReference>
<dbReference type="GO" id="GO:0043531">
    <property type="term" value="F:ADP binding"/>
    <property type="evidence" value="ECO:0007669"/>
    <property type="project" value="InterPro"/>
</dbReference>
<dbReference type="InterPro" id="IPR027417">
    <property type="entry name" value="P-loop_NTPase"/>
</dbReference>
<accession>A0A317T2E5</accession>
<dbReference type="AlphaFoldDB" id="A0A317T2E5"/>
<dbReference type="InterPro" id="IPR056681">
    <property type="entry name" value="DUF7779"/>
</dbReference>
<dbReference type="InterPro" id="IPR019734">
    <property type="entry name" value="TPR_rpt"/>
</dbReference>
<dbReference type="STRING" id="42249.A0A317T2E5"/>
<dbReference type="Gene3D" id="1.25.40.10">
    <property type="entry name" value="Tetratricopeptide repeat domain"/>
    <property type="match status" value="3"/>
</dbReference>
<dbReference type="Proteomes" id="UP000246991">
    <property type="component" value="Unassembled WGS sequence"/>
</dbReference>
<name>A0A317T2E5_9PEZI</name>
<reference evidence="3 4" key="1">
    <citation type="submission" date="2018-03" db="EMBL/GenBank/DDBJ databases">
        <title>Genomes of Pezizomycetes fungi and the evolution of truffles.</title>
        <authorList>
            <person name="Murat C."/>
            <person name="Payen T."/>
            <person name="Noel B."/>
            <person name="Kuo A."/>
            <person name="Martin F.M."/>
        </authorList>
    </citation>
    <scope>NUCLEOTIDE SEQUENCE [LARGE SCALE GENOMIC DNA]</scope>
    <source>
        <strain evidence="3">091103-1</strain>
    </source>
</reference>
<sequence length="931" mass="104890">MDGISQVQSNIDGNFNANTGNNNVFVNGNIFCTRQLPHDMTTLRGIYEGQAMIARDGESSKASRPYWMVPYCRNNTFTGRESVIESIEEACKIGAHSRVALHGLGGCGKTQIALEYVYQRSSEGHCDVFWVQGSGILKFTEGFKAIAQHVRIHLVSVEEDEEGLLRRTRTWLEGPDSGDWILVIDNADNDADFIGNTSPIAKFVPQGRKGTVIFTTRSRQVAIRQGCKIINVGKMEPEEALELFSKRFNSWRRLEDEEKGAAAMILNSVDYLPLAVVGSSAFMTENGTSPSVYWSMFRENDKRARELLLERFSDIQREVDRAESILGTYFITFDRIAEQMPLAANILGLIAFFDRQNIPEELLTHSGLEGMDDSLKFCQAMGKLLRFLLVTEVKYEGTTFYELHRLVQLSIRAYLSIEQANQGRAAALQAISRLFPVYEYKRRNICAAYMSHAHALTKDSTDTVAEDIVYRMGRHYMEMGSYNNAEIQVRQCIALREADKERDWEGDSYSRFELLGIVHLYQERAKEAEVMFSKVLRDIEKASRLGHRNTLMAVSDLARVLQLLGRYQESEVMNRRALEGYEKILGSDHPSTLSAVRNLALVLRLQGRHEGSEVMIRRALEGYEKSLGSDHPSTLSAVDDLALVLQLQGRYEESEVMNRRALEGYEKSLGSDHPDTLMAVNSLALVLQLQGRYEESEVMNRRALEGYEKSLGSDHPNTLRAVGSLALVMRDLGRYGESEVMNRRALEGYEKALGPDHPRVLDAVNSLSILFLKQGKYIESEILSRRALEGREKTLGAVHPSVLSTIDNLTLALEARGKYAEAETLLFRALTTRVSALGPEHSKVCETFQRLACLHEKQGQYPQAEEAYERAYNGFSKTLGEQHLTTLECIGRLALLREQKPSPRGPVRWKRNRVPVSPIAGDHPATVIFRG</sequence>
<dbReference type="OrthoDB" id="1658288at2759"/>
<dbReference type="InterPro" id="IPR011990">
    <property type="entry name" value="TPR-like_helical_dom_sf"/>
</dbReference>
<dbReference type="Pfam" id="PF13424">
    <property type="entry name" value="TPR_12"/>
    <property type="match status" value="4"/>
</dbReference>
<dbReference type="PRINTS" id="PR00381">
    <property type="entry name" value="KINESINLIGHT"/>
</dbReference>
<proteinExistence type="predicted"/>
<feature type="domain" description="NB-ARC" evidence="1">
    <location>
        <begin position="82"/>
        <end position="247"/>
    </location>
</feature>
<dbReference type="SUPFAM" id="SSF48452">
    <property type="entry name" value="TPR-like"/>
    <property type="match status" value="3"/>
</dbReference>
<dbReference type="PANTHER" id="PTHR46082">
    <property type="entry name" value="ATP/GTP-BINDING PROTEIN-RELATED"/>
    <property type="match status" value="1"/>
</dbReference>
<dbReference type="InterPro" id="IPR053137">
    <property type="entry name" value="NLR-like"/>
</dbReference>
<dbReference type="PANTHER" id="PTHR46082:SF6">
    <property type="entry name" value="AAA+ ATPASE DOMAIN-CONTAINING PROTEIN-RELATED"/>
    <property type="match status" value="1"/>
</dbReference>
<dbReference type="Pfam" id="PF00931">
    <property type="entry name" value="NB-ARC"/>
    <property type="match status" value="1"/>
</dbReference>
<gene>
    <name evidence="3" type="ORF">C7212DRAFT_361358</name>
</gene>
<evidence type="ECO:0000259" key="2">
    <source>
        <dbReference type="Pfam" id="PF25000"/>
    </source>
</evidence>